<evidence type="ECO:0000256" key="2">
    <source>
        <dbReference type="ARBA" id="ARBA00022670"/>
    </source>
</evidence>
<dbReference type="HOGENOM" id="CLU_007528_0_0_11"/>
<evidence type="ECO:0000256" key="1">
    <source>
        <dbReference type="ARBA" id="ARBA00011073"/>
    </source>
</evidence>
<evidence type="ECO:0000313" key="10">
    <source>
        <dbReference type="Proteomes" id="UP000007882"/>
    </source>
</evidence>
<dbReference type="PRINTS" id="PR00723">
    <property type="entry name" value="SUBTILISIN"/>
</dbReference>
<dbReference type="EMBL" id="AP012319">
    <property type="protein sequence ID" value="BAL87613.1"/>
    <property type="molecule type" value="Genomic_DNA"/>
</dbReference>
<keyword evidence="2 6" id="KW-0645">Protease</keyword>
<protein>
    <submittedName>
        <fullName evidence="9">Putative subtilase-family protease</fullName>
    </submittedName>
</protein>
<dbReference type="PATRIC" id="fig|512565.3.peg.2391"/>
<evidence type="ECO:0000256" key="3">
    <source>
        <dbReference type="ARBA" id="ARBA00022801"/>
    </source>
</evidence>
<sequence length="1029" mass="108244">MNGTTATVDAGPGRERITFASWTSDGHRYVIPSDAQSLLREGRLDSRLFDVTELAAVVKDDQLPLLVSYPDAGASRARSALSAGEARVTRDLSALDTLAVRADLAGRASVWSSLTTGPETARTLQPGVRKVWLDGRRKLNLDRSVPQIGAPAAYQAGYDGTGVTVAVLDSGIDQSHPDFAGQIAAAENFTTAPSVDDEVGHGTHVASTIAGTGAASGGKYRGVAPGAKLAIGKVCEQEWCEDSAILAGMVWAAERAPVVNISLGGTDTPEIDPLEQAVNDLTAQHDTLFVIAAGNAFDRGTIGSPSSADAALTVGAVDREDQIADFSSKGPRVGDGALKPDVTAPGVDIVAAKAANGVIGDPVGDAYTTLSGTSMATPHVAGAAALLVQQHPDWSSRLRKNTLIGSAKPTEGVNAFDQGAGRIDVSRQITQTVTVDEGSVSFGIQAWPHDDDQPITRTVTYRNVGSAAVDLSLSVSGAPFTVAADRLTVPAGGTASTTVTAGTGQNLPDGELGGLLTATSTSGVRVTTALGVIKEVESYNLTVRVIGRDGQPAEDSVVVLAGLDKPGFTEVPTSSVARVPKGRYGLFSWIYQGEETTTMITEAELTVDRDRTLTIDARTAKAVRVTPPQRDAGTLLAAVNAEWITDLASYGASLVGEDFSTMYAGPLSRVSKPFFVASANGSFARLDAEGSSLNSPYTTDLAYFKQGRMFDGLRKAPKVSELATITSSYGVEATGVQGIKANLARYSEESGTWAAFAPFTLPFRRTEYVNPDAGWSGEFHQQRPGSDGFPEWIDEATSGIQKYRAGRTYHQQWNRAVFGPNVTQPPFDALWASRQGDVVIAYVPLFGDGAGHPGLSYLAEEKVKLYRNGALVGEGNEFEVPAGRAGYRLEATATRGAPHRLSTEVRGEWTFTSGHVAGEEFRRLPLHTVRFAPPLNAANTAPAGRTFDIPVQVEHQPGVTVGTVRSVTVDVSYDDGRTWKKAALRGTGDKRVATVRHPAGKGFVSLRTSAADSAGNTVKQTVIRAYALG</sequence>
<organism evidence="9 10">
    <name type="scientific">Actinoplanes missouriensis (strain ATCC 14538 / DSM 43046 / CBS 188.64 / JCM 3121 / NBRC 102363 / NCIMB 12654 / NRRL B-3342 / UNCC 431)</name>
    <dbReference type="NCBI Taxonomy" id="512565"/>
    <lineage>
        <taxon>Bacteria</taxon>
        <taxon>Bacillati</taxon>
        <taxon>Actinomycetota</taxon>
        <taxon>Actinomycetes</taxon>
        <taxon>Micromonosporales</taxon>
        <taxon>Micromonosporaceae</taxon>
        <taxon>Actinoplanes</taxon>
    </lineage>
</organism>
<dbReference type="Gene3D" id="3.40.50.200">
    <property type="entry name" value="Peptidase S8/S53 domain"/>
    <property type="match status" value="1"/>
</dbReference>
<name>I0H3M6_ACTM4</name>
<dbReference type="InterPro" id="IPR023827">
    <property type="entry name" value="Peptidase_S8_Asp-AS"/>
</dbReference>
<evidence type="ECO:0000313" key="9">
    <source>
        <dbReference type="EMBL" id="BAL87613.1"/>
    </source>
</evidence>
<evidence type="ECO:0000256" key="6">
    <source>
        <dbReference type="PROSITE-ProRule" id="PRU01240"/>
    </source>
</evidence>
<dbReference type="STRING" id="512565.AMIS_23930"/>
<dbReference type="AlphaFoldDB" id="I0H3M6"/>
<dbReference type="Proteomes" id="UP000007882">
    <property type="component" value="Chromosome"/>
</dbReference>
<keyword evidence="10" id="KW-1185">Reference proteome</keyword>
<dbReference type="InterPro" id="IPR015500">
    <property type="entry name" value="Peptidase_S8_subtilisin-rel"/>
</dbReference>
<dbReference type="PROSITE" id="PS00138">
    <property type="entry name" value="SUBTILASE_SER"/>
    <property type="match status" value="1"/>
</dbReference>
<dbReference type="InterPro" id="IPR023828">
    <property type="entry name" value="Peptidase_S8_Ser-AS"/>
</dbReference>
<dbReference type="PROSITE" id="PS00137">
    <property type="entry name" value="SUBTILASE_HIS"/>
    <property type="match status" value="1"/>
</dbReference>
<dbReference type="PROSITE" id="PS51892">
    <property type="entry name" value="SUBTILASE"/>
    <property type="match status" value="1"/>
</dbReference>
<keyword evidence="3 6" id="KW-0378">Hydrolase</keyword>
<dbReference type="GO" id="GO:0004252">
    <property type="term" value="F:serine-type endopeptidase activity"/>
    <property type="evidence" value="ECO:0007669"/>
    <property type="project" value="UniProtKB-UniRule"/>
</dbReference>
<evidence type="ECO:0000256" key="4">
    <source>
        <dbReference type="ARBA" id="ARBA00022825"/>
    </source>
</evidence>
<feature type="active site" description="Charge relay system" evidence="5 6">
    <location>
        <position position="374"/>
    </location>
</feature>
<dbReference type="PROSITE" id="PS00136">
    <property type="entry name" value="SUBTILASE_ASP"/>
    <property type="match status" value="1"/>
</dbReference>
<comment type="similarity">
    <text evidence="1 6 7">Belongs to the peptidase S8 family.</text>
</comment>
<dbReference type="GO" id="GO:0006508">
    <property type="term" value="P:proteolysis"/>
    <property type="evidence" value="ECO:0007669"/>
    <property type="project" value="UniProtKB-KW"/>
</dbReference>
<keyword evidence="4 6" id="KW-0720">Serine protease</keyword>
<dbReference type="SUPFAM" id="SSF52743">
    <property type="entry name" value="Subtilisin-like"/>
    <property type="match status" value="1"/>
</dbReference>
<reference evidence="9 10" key="1">
    <citation type="submission" date="2012-02" db="EMBL/GenBank/DDBJ databases">
        <title>Complete genome sequence of Actinoplanes missouriensis 431 (= NBRC 102363).</title>
        <authorList>
            <person name="Ohnishi Y."/>
            <person name="Ishikawa J."/>
            <person name="Sekine M."/>
            <person name="Hosoyama A."/>
            <person name="Harada T."/>
            <person name="Narita H."/>
            <person name="Hata T."/>
            <person name="Konno Y."/>
            <person name="Tutikane K."/>
            <person name="Fujita N."/>
            <person name="Horinouchi S."/>
            <person name="Hayakawa M."/>
        </authorList>
    </citation>
    <scope>NUCLEOTIDE SEQUENCE [LARGE SCALE GENOMIC DNA]</scope>
    <source>
        <strain evidence="10">ATCC 14538 / DSM 43046 / CBS 188.64 / JCM 3121 / NBRC 102363 / NCIMB 12654 / NRRL B-3342 / UNCC 431</strain>
    </source>
</reference>
<feature type="active site" description="Charge relay system" evidence="5 6">
    <location>
        <position position="201"/>
    </location>
</feature>
<dbReference type="RefSeq" id="WP_014442508.1">
    <property type="nucleotide sequence ID" value="NC_017093.1"/>
</dbReference>
<dbReference type="InterPro" id="IPR051048">
    <property type="entry name" value="Peptidase_S8/S53_subtilisin"/>
</dbReference>
<dbReference type="InterPro" id="IPR022398">
    <property type="entry name" value="Peptidase_S8_His-AS"/>
</dbReference>
<dbReference type="PANTHER" id="PTHR43399">
    <property type="entry name" value="SUBTILISIN-RELATED"/>
    <property type="match status" value="1"/>
</dbReference>
<dbReference type="KEGG" id="ams:AMIS_23930"/>
<proteinExistence type="inferred from homology"/>
<evidence type="ECO:0000256" key="5">
    <source>
        <dbReference type="PIRSR" id="PIRSR615500-1"/>
    </source>
</evidence>
<feature type="domain" description="Peptidase S8/S53" evidence="8">
    <location>
        <begin position="160"/>
        <end position="421"/>
    </location>
</feature>
<evidence type="ECO:0000259" key="8">
    <source>
        <dbReference type="Pfam" id="PF00082"/>
    </source>
</evidence>
<gene>
    <name evidence="9" type="ordered locus">AMIS_23930</name>
</gene>
<dbReference type="PANTHER" id="PTHR43399:SF4">
    <property type="entry name" value="CELL WALL-ASSOCIATED PROTEASE"/>
    <property type="match status" value="1"/>
</dbReference>
<accession>I0H3M6</accession>
<dbReference type="InterPro" id="IPR000209">
    <property type="entry name" value="Peptidase_S8/S53_dom"/>
</dbReference>
<dbReference type="InterPro" id="IPR036852">
    <property type="entry name" value="Peptidase_S8/S53_dom_sf"/>
</dbReference>
<dbReference type="eggNOG" id="COG1404">
    <property type="taxonomic scope" value="Bacteria"/>
</dbReference>
<feature type="active site" description="Charge relay system" evidence="5 6">
    <location>
        <position position="169"/>
    </location>
</feature>
<evidence type="ECO:0000256" key="7">
    <source>
        <dbReference type="RuleBase" id="RU003355"/>
    </source>
</evidence>
<dbReference type="Pfam" id="PF00082">
    <property type="entry name" value="Peptidase_S8"/>
    <property type="match status" value="1"/>
</dbReference>